<dbReference type="InterPro" id="IPR001991">
    <property type="entry name" value="Na-dicarboxylate_symporter"/>
</dbReference>
<feature type="transmembrane region" description="Helical" evidence="6">
    <location>
        <begin position="136"/>
        <end position="165"/>
    </location>
</feature>
<proteinExistence type="inferred from homology"/>
<keyword evidence="2 6" id="KW-0813">Transport</keyword>
<dbReference type="PANTHER" id="PTHR11958:SF63">
    <property type="entry name" value="AMINO ACID TRANSPORTER"/>
    <property type="match status" value="1"/>
</dbReference>
<keyword evidence="5 6" id="KW-0472">Membrane</keyword>
<comment type="caution">
    <text evidence="6">Lacks conserved residue(s) required for the propagation of feature annotation.</text>
</comment>
<dbReference type="SUPFAM" id="SSF118215">
    <property type="entry name" value="Proton glutamate symport protein"/>
    <property type="match status" value="1"/>
</dbReference>
<accession>A0ABQ9E0T9</accession>
<keyword evidence="6" id="KW-0769">Symport</keyword>
<dbReference type="PANTHER" id="PTHR11958">
    <property type="entry name" value="SODIUM/DICARBOXYLATE SYMPORTER-RELATED"/>
    <property type="match status" value="1"/>
</dbReference>
<organism evidence="7 8">
    <name type="scientific">Tegillarca granosa</name>
    <name type="common">Malaysian cockle</name>
    <name type="synonym">Anadara granosa</name>
    <dbReference type="NCBI Taxonomy" id="220873"/>
    <lineage>
        <taxon>Eukaryota</taxon>
        <taxon>Metazoa</taxon>
        <taxon>Spiralia</taxon>
        <taxon>Lophotrochozoa</taxon>
        <taxon>Mollusca</taxon>
        <taxon>Bivalvia</taxon>
        <taxon>Autobranchia</taxon>
        <taxon>Pteriomorphia</taxon>
        <taxon>Arcoida</taxon>
        <taxon>Arcoidea</taxon>
        <taxon>Arcidae</taxon>
        <taxon>Tegillarca</taxon>
    </lineage>
</organism>
<comment type="caution">
    <text evidence="7">The sequence shown here is derived from an EMBL/GenBank/DDBJ whole genome shotgun (WGS) entry which is preliminary data.</text>
</comment>
<dbReference type="InterPro" id="IPR050746">
    <property type="entry name" value="DAACS"/>
</dbReference>
<feature type="transmembrane region" description="Helical" evidence="6">
    <location>
        <begin position="99"/>
        <end position="124"/>
    </location>
</feature>
<evidence type="ECO:0000256" key="1">
    <source>
        <dbReference type="ARBA" id="ARBA00004141"/>
    </source>
</evidence>
<reference evidence="7 8" key="1">
    <citation type="submission" date="2022-12" db="EMBL/GenBank/DDBJ databases">
        <title>Chromosome-level genome of Tegillarca granosa.</title>
        <authorList>
            <person name="Kim J."/>
        </authorList>
    </citation>
    <scope>NUCLEOTIDE SEQUENCE [LARGE SCALE GENOMIC DNA]</scope>
    <source>
        <strain evidence="7">Teg-2019</strain>
        <tissue evidence="7">Adductor muscle</tissue>
    </source>
</reference>
<comment type="subcellular location">
    <subcellularLocation>
        <location evidence="1 6">Membrane</location>
        <topology evidence="1 6">Multi-pass membrane protein</topology>
    </subcellularLocation>
</comment>
<dbReference type="EMBL" id="JARBDR010000921">
    <property type="protein sequence ID" value="KAJ8299091.1"/>
    <property type="molecule type" value="Genomic_DNA"/>
</dbReference>
<evidence type="ECO:0000256" key="6">
    <source>
        <dbReference type="RuleBase" id="RU361216"/>
    </source>
</evidence>
<dbReference type="PRINTS" id="PR00173">
    <property type="entry name" value="EDTRNSPORT"/>
</dbReference>
<evidence type="ECO:0000313" key="7">
    <source>
        <dbReference type="EMBL" id="KAJ8299091.1"/>
    </source>
</evidence>
<evidence type="ECO:0000313" key="8">
    <source>
        <dbReference type="Proteomes" id="UP001217089"/>
    </source>
</evidence>
<keyword evidence="8" id="KW-1185">Reference proteome</keyword>
<dbReference type="Proteomes" id="UP001217089">
    <property type="component" value="Unassembled WGS sequence"/>
</dbReference>
<evidence type="ECO:0000256" key="5">
    <source>
        <dbReference type="ARBA" id="ARBA00023136"/>
    </source>
</evidence>
<keyword evidence="3 6" id="KW-0812">Transmembrane</keyword>
<evidence type="ECO:0000256" key="3">
    <source>
        <dbReference type="ARBA" id="ARBA00022692"/>
    </source>
</evidence>
<sequence>MATARAGDIGVPFIKELENTFRSLGLFVGTYTIGILVHHFVFVPAVWLIVMRTNPLRLLLTSFRPIITLFAPPSSAIGIPEVLNTCENKHGVDPRVSRFTVLFGATMSRMGSCYFICMSSLFIANLEGFELNAVRIILIVIVSSLGALALPAVPSASIVTIIIVLSSLDIPARKRQIEDN</sequence>
<gene>
    <name evidence="7" type="ORF">KUTeg_023151</name>
</gene>
<dbReference type="Pfam" id="PF00375">
    <property type="entry name" value="SDF"/>
    <property type="match status" value="1"/>
</dbReference>
<evidence type="ECO:0000256" key="2">
    <source>
        <dbReference type="ARBA" id="ARBA00022448"/>
    </source>
</evidence>
<dbReference type="InterPro" id="IPR036458">
    <property type="entry name" value="Na:dicarbo_symporter_sf"/>
</dbReference>
<evidence type="ECO:0000256" key="4">
    <source>
        <dbReference type="ARBA" id="ARBA00022989"/>
    </source>
</evidence>
<comment type="similarity">
    <text evidence="6">Belongs to the dicarboxylate/amino acid:cation symporter (DAACS) (TC 2.A.23) family.</text>
</comment>
<name>A0ABQ9E0T9_TEGGR</name>
<feature type="transmembrane region" description="Helical" evidence="6">
    <location>
        <begin position="26"/>
        <end position="50"/>
    </location>
</feature>
<keyword evidence="4 6" id="KW-1133">Transmembrane helix</keyword>
<protein>
    <recommendedName>
        <fullName evidence="6">Amino acid transporter</fullName>
    </recommendedName>
</protein>
<dbReference type="Gene3D" id="1.10.3860.10">
    <property type="entry name" value="Sodium:dicarboxylate symporter"/>
    <property type="match status" value="1"/>
</dbReference>